<dbReference type="PANTHER" id="PTHR43174:SF2">
    <property type="entry name" value="UDP-N-ACETYLGLUCOSAMINE 2-EPIMERASE"/>
    <property type="match status" value="1"/>
</dbReference>
<dbReference type="InterPro" id="IPR003331">
    <property type="entry name" value="UDP_GlcNAc_Epimerase_2_dom"/>
</dbReference>
<dbReference type="SUPFAM" id="SSF53756">
    <property type="entry name" value="UDP-Glycosyltransferase/glycogen phosphorylase"/>
    <property type="match status" value="1"/>
</dbReference>
<dbReference type="AlphaFoldDB" id="X1J8F7"/>
<dbReference type="EC" id="5.1.3.14" evidence="3"/>
<gene>
    <name evidence="5" type="ORF">S06H3_03160</name>
</gene>
<evidence type="ECO:0000256" key="1">
    <source>
        <dbReference type="ARBA" id="ARBA00023235"/>
    </source>
</evidence>
<comment type="caution">
    <text evidence="5">The sequence shown here is derived from an EMBL/GenBank/DDBJ whole genome shotgun (WGS) entry which is preliminary data.</text>
</comment>
<proteinExistence type="inferred from homology"/>
<dbReference type="EMBL" id="BARV01001000">
    <property type="protein sequence ID" value="GAH90961.1"/>
    <property type="molecule type" value="Genomic_DNA"/>
</dbReference>
<organism evidence="5">
    <name type="scientific">marine sediment metagenome</name>
    <dbReference type="NCBI Taxonomy" id="412755"/>
    <lineage>
        <taxon>unclassified sequences</taxon>
        <taxon>metagenomes</taxon>
        <taxon>ecological metagenomes</taxon>
    </lineage>
</organism>
<accession>X1J8F7</accession>
<keyword evidence="1" id="KW-0413">Isomerase</keyword>
<name>X1J8F7_9ZZZZ</name>
<feature type="domain" description="UDP-N-acetylglucosamine 2-epimerase" evidence="4">
    <location>
        <begin position="34"/>
        <end position="111"/>
    </location>
</feature>
<evidence type="ECO:0000256" key="2">
    <source>
        <dbReference type="ARBA" id="ARBA00038209"/>
    </source>
</evidence>
<dbReference type="GO" id="GO:0008761">
    <property type="term" value="F:UDP-N-acetylglucosamine 2-epimerase activity"/>
    <property type="evidence" value="ECO:0007669"/>
    <property type="project" value="UniProtKB-EC"/>
</dbReference>
<evidence type="ECO:0000259" key="4">
    <source>
        <dbReference type="Pfam" id="PF02350"/>
    </source>
</evidence>
<reference evidence="5" key="1">
    <citation type="journal article" date="2014" name="Front. Microbiol.">
        <title>High frequency of phylogenetically diverse reductive dehalogenase-homologous genes in deep subseafloor sedimentary metagenomes.</title>
        <authorList>
            <person name="Kawai M."/>
            <person name="Futagami T."/>
            <person name="Toyoda A."/>
            <person name="Takaki Y."/>
            <person name="Nishi S."/>
            <person name="Hori S."/>
            <person name="Arai W."/>
            <person name="Tsubouchi T."/>
            <person name="Morono Y."/>
            <person name="Uchiyama I."/>
            <person name="Ito T."/>
            <person name="Fujiyama A."/>
            <person name="Inagaki F."/>
            <person name="Takami H."/>
        </authorList>
    </citation>
    <scope>NUCLEOTIDE SEQUENCE</scope>
    <source>
        <strain evidence="5">Expedition CK06-06</strain>
    </source>
</reference>
<evidence type="ECO:0000256" key="3">
    <source>
        <dbReference type="ARBA" id="ARBA00038858"/>
    </source>
</evidence>
<dbReference type="Pfam" id="PF02350">
    <property type="entry name" value="Epimerase_2"/>
    <property type="match status" value="1"/>
</dbReference>
<sequence length="112" mass="12649">MEKNSEAKKINILITFGTRPEGIKLAPIIKEIENNSDRFNLIICSTGQHKEMLNQVLNFFEIKPNIFFNLMTGDQSLAFLSSKILVEMNNILSKFTPDILLIQGDTATAFLT</sequence>
<comment type="similarity">
    <text evidence="2">Belongs to the UDP-N-acetylglucosamine 2-epimerase family.</text>
</comment>
<dbReference type="PANTHER" id="PTHR43174">
    <property type="entry name" value="UDP-N-ACETYLGLUCOSAMINE 2-EPIMERASE"/>
    <property type="match status" value="1"/>
</dbReference>
<protein>
    <recommendedName>
        <fullName evidence="3">UDP-N-acetylglucosamine 2-epimerase (non-hydrolyzing)</fullName>
        <ecNumber evidence="3">5.1.3.14</ecNumber>
    </recommendedName>
</protein>
<dbReference type="InterPro" id="IPR029767">
    <property type="entry name" value="WecB-like"/>
</dbReference>
<evidence type="ECO:0000313" key="5">
    <source>
        <dbReference type="EMBL" id="GAH90961.1"/>
    </source>
</evidence>
<feature type="non-terminal residue" evidence="5">
    <location>
        <position position="112"/>
    </location>
</feature>
<dbReference type="Gene3D" id="3.40.50.2000">
    <property type="entry name" value="Glycogen Phosphorylase B"/>
    <property type="match status" value="1"/>
</dbReference>